<accession>A0ABR9JIL1</accession>
<gene>
    <name evidence="2" type="ORF">H4W34_000227</name>
</gene>
<sequence length="649" mass="70933">MQLLSVILYNTQGAIRRVDFRPGRLNIVTGESRTGKGALLTIVDYCLGRKSIQVPEGPITDTVAWYATLWQLDEGQAFIARPAPAVGRASSQQAMLEFGNELRQPPALEDLVVNTNVATLRTQIGRRIGIEENITNPGAGGRAPLEATLAHALLLCLQSQNEIASSTALFHRQGERGIADSLRDTIPYFLGAVPQDQAIKRAQLRGAKHALQRAQAQLRDAELAAQTIDVELRALYNEARAVGLVAEQEIPDRLTLIRILQGARVAPPPQEPHPAVDDVAQQDQYIALERQAQTLRADLARVMADRALLLDQRDGETDYQEALQLQSGRLASLGLIAAGPGSGHTAAPVCPACGQETEHADPTPEALRSSLNLLQAQLENLAEARPSQRSALIALDGQASSLRDQLASAEAALTALRTANRITDLTSADGRDFTRGRIDAILSRVDATDDAELQRLRTAAESAAATVAALEAELNDDEDREQLTSRLLLVGQDMTTYADQLELEHSEGSVRLDLARLTVVTDTERGPIRLERIGSAANWIGYHLATHLALHRYFTRQNRPVPRFLILDQPTQAHYPSDMSLQSGVPEGDADRGAVLRTFRLLYDVVEELSPGLQIIVGDHANLPEPWFRDSVEHNWRNGTKLIPAEWLS</sequence>
<dbReference type="RefSeq" id="WP_192757404.1">
    <property type="nucleotide sequence ID" value="NZ_JADBDZ010000001.1"/>
</dbReference>
<evidence type="ECO:0000256" key="1">
    <source>
        <dbReference type="SAM" id="Coils"/>
    </source>
</evidence>
<reference evidence="2 3" key="1">
    <citation type="submission" date="2020-10" db="EMBL/GenBank/DDBJ databases">
        <title>Sequencing the genomes of 1000 actinobacteria strains.</title>
        <authorList>
            <person name="Klenk H.-P."/>
        </authorList>
    </citation>
    <scope>NUCLEOTIDE SEQUENCE [LARGE SCALE GENOMIC DNA]</scope>
    <source>
        <strain evidence="2 3">DSM 46744</strain>
    </source>
</reference>
<evidence type="ECO:0000313" key="2">
    <source>
        <dbReference type="EMBL" id="MBE1530394.1"/>
    </source>
</evidence>
<protein>
    <submittedName>
        <fullName evidence="2">Nucleic acid-binding Zn-ribbon protein</fullName>
    </submittedName>
</protein>
<keyword evidence="1" id="KW-0175">Coiled coil</keyword>
<proteinExistence type="predicted"/>
<feature type="coiled-coil region" evidence="1">
    <location>
        <begin position="204"/>
        <end position="231"/>
    </location>
</feature>
<dbReference type="EMBL" id="JADBDZ010000001">
    <property type="protein sequence ID" value="MBE1530394.1"/>
    <property type="molecule type" value="Genomic_DNA"/>
</dbReference>
<dbReference type="Proteomes" id="UP000627838">
    <property type="component" value="Unassembled WGS sequence"/>
</dbReference>
<name>A0ABR9JIL1_9ACTN</name>
<organism evidence="2 3">
    <name type="scientific">Actinomadura algeriensis</name>
    <dbReference type="NCBI Taxonomy" id="1679523"/>
    <lineage>
        <taxon>Bacteria</taxon>
        <taxon>Bacillati</taxon>
        <taxon>Actinomycetota</taxon>
        <taxon>Actinomycetes</taxon>
        <taxon>Streptosporangiales</taxon>
        <taxon>Thermomonosporaceae</taxon>
        <taxon>Actinomadura</taxon>
    </lineage>
</organism>
<comment type="caution">
    <text evidence="2">The sequence shown here is derived from an EMBL/GenBank/DDBJ whole genome shotgun (WGS) entry which is preliminary data.</text>
</comment>
<keyword evidence="3" id="KW-1185">Reference proteome</keyword>
<feature type="coiled-coil region" evidence="1">
    <location>
        <begin position="453"/>
        <end position="480"/>
    </location>
</feature>
<dbReference type="InterPro" id="IPR022205">
    <property type="entry name" value="DUF3732"/>
</dbReference>
<evidence type="ECO:0000313" key="3">
    <source>
        <dbReference type="Proteomes" id="UP000627838"/>
    </source>
</evidence>
<dbReference type="Pfam" id="PF12532">
    <property type="entry name" value="DUF3732"/>
    <property type="match status" value="1"/>
</dbReference>